<dbReference type="EMBL" id="FNTC01000002">
    <property type="protein sequence ID" value="SEB69255.1"/>
    <property type="molecule type" value="Genomic_DNA"/>
</dbReference>
<accession>A0A1H4LGC6</accession>
<proteinExistence type="predicted"/>
<reference evidence="2" key="1">
    <citation type="submission" date="2016-10" db="EMBL/GenBank/DDBJ databases">
        <authorList>
            <person name="Varghese N."/>
            <person name="Submissions S."/>
        </authorList>
    </citation>
    <scope>NUCLEOTIDE SEQUENCE [LARGE SCALE GENOMIC DNA]</scope>
    <source>
        <strain evidence="2">BS3660</strain>
    </source>
</reference>
<gene>
    <name evidence="1" type="ORF">SAMN04490187_1604</name>
</gene>
<dbReference type="Proteomes" id="UP000198542">
    <property type="component" value="Unassembled WGS sequence"/>
</dbReference>
<keyword evidence="2" id="KW-1185">Reference proteome</keyword>
<name>A0A1H4LGC6_PSEJE</name>
<evidence type="ECO:0000313" key="2">
    <source>
        <dbReference type="Proteomes" id="UP000198542"/>
    </source>
</evidence>
<evidence type="ECO:0000313" key="1">
    <source>
        <dbReference type="EMBL" id="SEB69255.1"/>
    </source>
</evidence>
<organism evidence="1 2">
    <name type="scientific">Pseudomonas jessenii</name>
    <dbReference type="NCBI Taxonomy" id="77298"/>
    <lineage>
        <taxon>Bacteria</taxon>
        <taxon>Pseudomonadati</taxon>
        <taxon>Pseudomonadota</taxon>
        <taxon>Gammaproteobacteria</taxon>
        <taxon>Pseudomonadales</taxon>
        <taxon>Pseudomonadaceae</taxon>
        <taxon>Pseudomonas</taxon>
    </lineage>
</organism>
<sequence>MKILIKELAKSQWQVRLDQHAVTFRSEAEARAFTRTLEARIQAPHPIPVLLTQRAAG</sequence>
<protein>
    <submittedName>
        <fullName evidence="1">Uncharacterized protein</fullName>
    </submittedName>
</protein>
<dbReference type="AlphaFoldDB" id="A0A1H4LGC6"/>